<accession>A0AAT9FIT6</accession>
<organism evidence="5">
    <name type="scientific">Oceaniferula spumae</name>
    <dbReference type="NCBI Taxonomy" id="2979115"/>
    <lineage>
        <taxon>Bacteria</taxon>
        <taxon>Pseudomonadati</taxon>
        <taxon>Verrucomicrobiota</taxon>
        <taxon>Verrucomicrobiia</taxon>
        <taxon>Verrucomicrobiales</taxon>
        <taxon>Verrucomicrobiaceae</taxon>
        <taxon>Oceaniferula</taxon>
    </lineage>
</organism>
<reference evidence="5" key="1">
    <citation type="submission" date="2024-07" db="EMBL/GenBank/DDBJ databases">
        <title>Complete genome sequence of Verrucomicrobiaceae bacterium NT6N.</title>
        <authorList>
            <person name="Huang C."/>
            <person name="Takami H."/>
            <person name="Hamasaki K."/>
        </authorList>
    </citation>
    <scope>NUCLEOTIDE SEQUENCE</scope>
    <source>
        <strain evidence="5">NT6N</strain>
    </source>
</reference>
<dbReference type="InterPro" id="IPR017850">
    <property type="entry name" value="Alkaline_phosphatase_core_sf"/>
</dbReference>
<dbReference type="SUPFAM" id="SSF53649">
    <property type="entry name" value="Alkaline phosphatase-like"/>
    <property type="match status" value="1"/>
</dbReference>
<evidence type="ECO:0000256" key="2">
    <source>
        <dbReference type="ARBA" id="ARBA00022801"/>
    </source>
</evidence>
<feature type="signal peptide" evidence="3">
    <location>
        <begin position="1"/>
        <end position="23"/>
    </location>
</feature>
<sequence>MTAKKISLRAVFAFCACMTFAHADRPNIILMMADDLGWGDVKCFNPKSPIMTPQLDAMAAAGVQFNRFYSSSPVCSPTRGSCLTGRHPFRYGIPYANTGHMKTEELTLAELLKKHGYATGHFGKWHLGTMTTKIVDANRGKPGNAKDFSPPWQHGFDVCFSTESKVPTWDPMLKPAKGSKKGWDYIKDRSTADAYGTHYWNEKGEVVTDNLEGDDSRVIMDRVVPFVEQAAKDKKPFFAVVWFHTPHLPCVAGPKHAAMYSKYDSEKMNYYGCVTAMDEQVGRLREALRKAGVAENTMLWFASDNGPEGSAKSPGTAADFRGRKRSLYEGGVRVSGILDWPARVKTGSVSEFPAVTSDYLPTIIDALGVGLAEDRPRDGISLIPVIEGKQTERKKPIGFESQKQLAWTTHQYKLYSKNGGKKWELYDLLGDPSESKDIAAEHPEIVQSMAKNLAQWRESCKNSNQGKDY</sequence>
<proteinExistence type="inferred from homology"/>
<feature type="domain" description="Sulfatase N-terminal" evidence="4">
    <location>
        <begin position="26"/>
        <end position="369"/>
    </location>
</feature>
<dbReference type="PANTHER" id="PTHR42693:SF53">
    <property type="entry name" value="ENDO-4-O-SULFATASE"/>
    <property type="match status" value="1"/>
</dbReference>
<name>A0AAT9FIT6_9BACT</name>
<dbReference type="PANTHER" id="PTHR42693">
    <property type="entry name" value="ARYLSULFATASE FAMILY MEMBER"/>
    <property type="match status" value="1"/>
</dbReference>
<keyword evidence="2" id="KW-0378">Hydrolase</keyword>
<keyword evidence="3" id="KW-0732">Signal</keyword>
<dbReference type="EMBL" id="AP026866">
    <property type="protein sequence ID" value="BDS05884.1"/>
    <property type="molecule type" value="Genomic_DNA"/>
</dbReference>
<dbReference type="AlphaFoldDB" id="A0AAT9FIT6"/>
<dbReference type="KEGG" id="osu:NT6N_09240"/>
<evidence type="ECO:0000259" key="4">
    <source>
        <dbReference type="Pfam" id="PF00884"/>
    </source>
</evidence>
<gene>
    <name evidence="5" type="ORF">NT6N_09240</name>
</gene>
<feature type="chain" id="PRO_5043389413" evidence="3">
    <location>
        <begin position="24"/>
        <end position="469"/>
    </location>
</feature>
<dbReference type="Pfam" id="PF00884">
    <property type="entry name" value="Sulfatase"/>
    <property type="match status" value="1"/>
</dbReference>
<dbReference type="InterPro" id="IPR000917">
    <property type="entry name" value="Sulfatase_N"/>
</dbReference>
<dbReference type="Gene3D" id="3.40.720.10">
    <property type="entry name" value="Alkaline Phosphatase, subunit A"/>
    <property type="match status" value="1"/>
</dbReference>
<comment type="similarity">
    <text evidence="1">Belongs to the sulfatase family.</text>
</comment>
<protein>
    <submittedName>
        <fullName evidence="5">N-acetylgalactosamine-6-sulfatase</fullName>
    </submittedName>
</protein>
<dbReference type="Gene3D" id="3.30.1120.10">
    <property type="match status" value="1"/>
</dbReference>
<evidence type="ECO:0000313" key="5">
    <source>
        <dbReference type="EMBL" id="BDS05884.1"/>
    </source>
</evidence>
<evidence type="ECO:0000256" key="3">
    <source>
        <dbReference type="SAM" id="SignalP"/>
    </source>
</evidence>
<dbReference type="InterPro" id="IPR050738">
    <property type="entry name" value="Sulfatase"/>
</dbReference>
<dbReference type="GO" id="GO:0004065">
    <property type="term" value="F:arylsulfatase activity"/>
    <property type="evidence" value="ECO:0007669"/>
    <property type="project" value="TreeGrafter"/>
</dbReference>
<evidence type="ECO:0000256" key="1">
    <source>
        <dbReference type="ARBA" id="ARBA00008779"/>
    </source>
</evidence>